<reference evidence="5 6" key="1">
    <citation type="submission" date="2024-06" db="EMBL/GenBank/DDBJ databases">
        <title>Sorghum-associated microbial communities from plants grown in Nebraska, USA.</title>
        <authorList>
            <person name="Schachtman D."/>
        </authorList>
    </citation>
    <scope>NUCLEOTIDE SEQUENCE [LARGE SCALE GENOMIC DNA]</scope>
    <source>
        <strain evidence="5 6">1288</strain>
    </source>
</reference>
<dbReference type="InterPro" id="IPR000524">
    <property type="entry name" value="Tscrpt_reg_HTH_GntR"/>
</dbReference>
<dbReference type="SMART" id="SM00345">
    <property type="entry name" value="HTH_GNTR"/>
    <property type="match status" value="1"/>
</dbReference>
<dbReference type="Gene3D" id="1.10.10.10">
    <property type="entry name" value="Winged helix-like DNA-binding domain superfamily/Winged helix DNA-binding domain"/>
    <property type="match status" value="1"/>
</dbReference>
<gene>
    <name evidence="5" type="ORF">ABIC55_000057</name>
</gene>
<evidence type="ECO:0000256" key="1">
    <source>
        <dbReference type="ARBA" id="ARBA00023015"/>
    </source>
</evidence>
<dbReference type="GO" id="GO:0003677">
    <property type="term" value="F:DNA binding"/>
    <property type="evidence" value="ECO:0007669"/>
    <property type="project" value="UniProtKB-KW"/>
</dbReference>
<dbReference type="InterPro" id="IPR036388">
    <property type="entry name" value="WH-like_DNA-bd_sf"/>
</dbReference>
<keyword evidence="6" id="KW-1185">Reference proteome</keyword>
<keyword evidence="1" id="KW-0805">Transcription regulation</keyword>
<dbReference type="InterPro" id="IPR036390">
    <property type="entry name" value="WH_DNA-bd_sf"/>
</dbReference>
<dbReference type="CDD" id="cd07377">
    <property type="entry name" value="WHTH_GntR"/>
    <property type="match status" value="1"/>
</dbReference>
<keyword evidence="3" id="KW-0804">Transcription</keyword>
<dbReference type="RefSeq" id="WP_354311880.1">
    <property type="nucleotide sequence ID" value="NZ_JBEPME010000001.1"/>
</dbReference>
<evidence type="ECO:0000313" key="6">
    <source>
        <dbReference type="Proteomes" id="UP001549104"/>
    </source>
</evidence>
<dbReference type="SUPFAM" id="SSF48008">
    <property type="entry name" value="GntR ligand-binding domain-like"/>
    <property type="match status" value="1"/>
</dbReference>
<feature type="domain" description="HTH gntR-type" evidence="4">
    <location>
        <begin position="6"/>
        <end position="74"/>
    </location>
</feature>
<dbReference type="PRINTS" id="PR00035">
    <property type="entry name" value="HTHGNTR"/>
</dbReference>
<dbReference type="Proteomes" id="UP001549104">
    <property type="component" value="Unassembled WGS sequence"/>
</dbReference>
<dbReference type="InterPro" id="IPR011711">
    <property type="entry name" value="GntR_C"/>
</dbReference>
<protein>
    <submittedName>
        <fullName evidence="5">DNA-binding FadR family transcriptional regulator</fullName>
    </submittedName>
</protein>
<dbReference type="SUPFAM" id="SSF46785">
    <property type="entry name" value="Winged helix' DNA-binding domain"/>
    <property type="match status" value="1"/>
</dbReference>
<sequence length="237" mass="26996">MNLQKKKTYEVIVEKIEKFFLNGKLKSGDKLPPERELASRFGVSRTSVREALQALEISGAIEIRQGGGSFIKTSEVQLVSDALSTTIIQAENNLVYEMLELRRALEVESVSLAAQRATSADLEKIRQSLEQMAVSGQDAEAGVQADLHFHLQIVYATHNKLLINLVQTLTERMEDTIRATRKHRFLDDDRYEDTFEEHKEIYIAIASGNAQEAKKLMEEHITRVRRELSETFLLTFE</sequence>
<dbReference type="Pfam" id="PF00392">
    <property type="entry name" value="GntR"/>
    <property type="match status" value="1"/>
</dbReference>
<accession>A0ABV2K1L6</accession>
<evidence type="ECO:0000256" key="3">
    <source>
        <dbReference type="ARBA" id="ARBA00023163"/>
    </source>
</evidence>
<evidence type="ECO:0000259" key="4">
    <source>
        <dbReference type="PROSITE" id="PS50949"/>
    </source>
</evidence>
<name>A0ABV2K1L6_SPOPS</name>
<dbReference type="SMART" id="SM00895">
    <property type="entry name" value="FCD"/>
    <property type="match status" value="1"/>
</dbReference>
<dbReference type="PANTHER" id="PTHR43537:SF5">
    <property type="entry name" value="UXU OPERON TRANSCRIPTIONAL REGULATOR"/>
    <property type="match status" value="1"/>
</dbReference>
<dbReference type="InterPro" id="IPR008920">
    <property type="entry name" value="TF_FadR/GntR_C"/>
</dbReference>
<dbReference type="PANTHER" id="PTHR43537">
    <property type="entry name" value="TRANSCRIPTIONAL REGULATOR, GNTR FAMILY"/>
    <property type="match status" value="1"/>
</dbReference>
<evidence type="ECO:0000313" key="5">
    <source>
        <dbReference type="EMBL" id="MET3654973.1"/>
    </source>
</evidence>
<evidence type="ECO:0000256" key="2">
    <source>
        <dbReference type="ARBA" id="ARBA00023125"/>
    </source>
</evidence>
<dbReference type="EMBL" id="JBEPME010000001">
    <property type="protein sequence ID" value="MET3654973.1"/>
    <property type="molecule type" value="Genomic_DNA"/>
</dbReference>
<proteinExistence type="predicted"/>
<dbReference type="Pfam" id="PF07729">
    <property type="entry name" value="FCD"/>
    <property type="match status" value="1"/>
</dbReference>
<dbReference type="Gene3D" id="1.20.120.530">
    <property type="entry name" value="GntR ligand-binding domain-like"/>
    <property type="match status" value="1"/>
</dbReference>
<comment type="caution">
    <text evidence="5">The sequence shown here is derived from an EMBL/GenBank/DDBJ whole genome shotgun (WGS) entry which is preliminary data.</text>
</comment>
<dbReference type="PROSITE" id="PS50949">
    <property type="entry name" value="HTH_GNTR"/>
    <property type="match status" value="1"/>
</dbReference>
<keyword evidence="2 5" id="KW-0238">DNA-binding</keyword>
<organism evidence="5 6">
    <name type="scientific">Sporosarcina psychrophila</name>
    <name type="common">Bacillus psychrophilus</name>
    <dbReference type="NCBI Taxonomy" id="1476"/>
    <lineage>
        <taxon>Bacteria</taxon>
        <taxon>Bacillati</taxon>
        <taxon>Bacillota</taxon>
        <taxon>Bacilli</taxon>
        <taxon>Bacillales</taxon>
        <taxon>Caryophanaceae</taxon>
        <taxon>Sporosarcina</taxon>
    </lineage>
</organism>